<protein>
    <recommendedName>
        <fullName evidence="15">Cytochrome P450</fullName>
    </recommendedName>
</protein>
<evidence type="ECO:0000256" key="10">
    <source>
        <dbReference type="PIRSR" id="PIRSR602401-1"/>
    </source>
</evidence>
<dbReference type="Gene3D" id="1.10.630.10">
    <property type="entry name" value="Cytochrome P450"/>
    <property type="match status" value="1"/>
</dbReference>
<evidence type="ECO:0000313" key="13">
    <source>
        <dbReference type="EMBL" id="KAK9136194.1"/>
    </source>
</evidence>
<dbReference type="Proteomes" id="UP001420932">
    <property type="component" value="Unassembled WGS sequence"/>
</dbReference>
<evidence type="ECO:0000256" key="2">
    <source>
        <dbReference type="ARBA" id="ARBA00004370"/>
    </source>
</evidence>
<evidence type="ECO:0000256" key="4">
    <source>
        <dbReference type="ARBA" id="ARBA00022692"/>
    </source>
</evidence>
<dbReference type="PROSITE" id="PS00086">
    <property type="entry name" value="CYTOCHROME_P450"/>
    <property type="match status" value="1"/>
</dbReference>
<comment type="cofactor">
    <cofactor evidence="1 10">
        <name>heme</name>
        <dbReference type="ChEBI" id="CHEBI:30413"/>
    </cofactor>
</comment>
<evidence type="ECO:0000256" key="12">
    <source>
        <dbReference type="SAM" id="Phobius"/>
    </source>
</evidence>
<evidence type="ECO:0000256" key="1">
    <source>
        <dbReference type="ARBA" id="ARBA00001971"/>
    </source>
</evidence>
<keyword evidence="7 11" id="KW-0560">Oxidoreductase</keyword>
<evidence type="ECO:0000256" key="7">
    <source>
        <dbReference type="ARBA" id="ARBA00023002"/>
    </source>
</evidence>
<dbReference type="SUPFAM" id="SSF48264">
    <property type="entry name" value="Cytochrome P450"/>
    <property type="match status" value="1"/>
</dbReference>
<dbReference type="Pfam" id="PF00067">
    <property type="entry name" value="p450"/>
    <property type="match status" value="1"/>
</dbReference>
<dbReference type="InterPro" id="IPR002401">
    <property type="entry name" value="Cyt_P450_E_grp-I"/>
</dbReference>
<feature type="transmembrane region" description="Helical" evidence="12">
    <location>
        <begin position="12"/>
        <end position="29"/>
    </location>
</feature>
<dbReference type="CDD" id="cd20654">
    <property type="entry name" value="CYP82"/>
    <property type="match status" value="1"/>
</dbReference>
<dbReference type="FunFam" id="1.10.630.10:FF:000026">
    <property type="entry name" value="Cytochrome P450 82C4"/>
    <property type="match status" value="1"/>
</dbReference>
<comment type="subcellular location">
    <subcellularLocation>
        <location evidence="2">Membrane</location>
    </subcellularLocation>
</comment>
<gene>
    <name evidence="13" type="ORF">Syun_015524</name>
</gene>
<organism evidence="13 14">
    <name type="scientific">Stephania yunnanensis</name>
    <dbReference type="NCBI Taxonomy" id="152371"/>
    <lineage>
        <taxon>Eukaryota</taxon>
        <taxon>Viridiplantae</taxon>
        <taxon>Streptophyta</taxon>
        <taxon>Embryophyta</taxon>
        <taxon>Tracheophyta</taxon>
        <taxon>Spermatophyta</taxon>
        <taxon>Magnoliopsida</taxon>
        <taxon>Ranunculales</taxon>
        <taxon>Menispermaceae</taxon>
        <taxon>Menispermoideae</taxon>
        <taxon>Cissampelideae</taxon>
        <taxon>Stephania</taxon>
    </lineage>
</organism>
<dbReference type="InterPro" id="IPR001128">
    <property type="entry name" value="Cyt_P450"/>
</dbReference>
<dbReference type="GO" id="GO:0020037">
    <property type="term" value="F:heme binding"/>
    <property type="evidence" value="ECO:0007669"/>
    <property type="project" value="InterPro"/>
</dbReference>
<evidence type="ECO:0008006" key="15">
    <source>
        <dbReference type="Google" id="ProtNLM"/>
    </source>
</evidence>
<evidence type="ECO:0000313" key="14">
    <source>
        <dbReference type="Proteomes" id="UP001420932"/>
    </source>
</evidence>
<dbReference type="GO" id="GO:0005506">
    <property type="term" value="F:iron ion binding"/>
    <property type="evidence" value="ECO:0007669"/>
    <property type="project" value="InterPro"/>
</dbReference>
<reference evidence="13 14" key="1">
    <citation type="submission" date="2024-01" db="EMBL/GenBank/DDBJ databases">
        <title>Genome assemblies of Stephania.</title>
        <authorList>
            <person name="Yang L."/>
        </authorList>
    </citation>
    <scope>NUCLEOTIDE SEQUENCE [LARGE SCALE GENOMIC DNA]</scope>
    <source>
        <strain evidence="13">YNDBR</strain>
        <tissue evidence="13">Leaf</tissue>
    </source>
</reference>
<dbReference type="InterPro" id="IPR036396">
    <property type="entry name" value="Cyt_P450_sf"/>
</dbReference>
<dbReference type="GO" id="GO:0004497">
    <property type="term" value="F:monooxygenase activity"/>
    <property type="evidence" value="ECO:0007669"/>
    <property type="project" value="UniProtKB-KW"/>
</dbReference>
<dbReference type="EMBL" id="JBBNAF010000006">
    <property type="protein sequence ID" value="KAK9136194.1"/>
    <property type="molecule type" value="Genomic_DNA"/>
</dbReference>
<keyword evidence="6 12" id="KW-1133">Transmembrane helix</keyword>
<dbReference type="PRINTS" id="PR00385">
    <property type="entry name" value="P450"/>
</dbReference>
<dbReference type="InterPro" id="IPR050651">
    <property type="entry name" value="Plant_Cytochrome_P450_Monoox"/>
</dbReference>
<name>A0AAP0PAL9_9MAGN</name>
<sequence length="548" mass="61427">MNSTNQIFSPTTLLFSLATILLYFLYILFSKPKQTNSKPPQAPGAWPIIGHLHKLSGDGLPHMILGAMADQHGPVFTLLLGTKQALVVSNWEVAKECFTTNDRAFASRPNTIALKIMGYNNAFFGFNPDGPYWRELRKIVVLELLSNRRLESLKHIWISEIEASMKELYDAWTSCSSSSSSNNYNSTKKDNNKSSHVLVEMKQWFGDLAMNIVVRLVAGKRWFGRNVAGSADEVAARRCQRALSRFFTLLGVFMVEDVVPFVGWLDMQGYRKEMRSVARDLDVVLQGWLEEHKLSRLSCGDEVNKVLEQDFMDVMLSVLKDATNLTTDRDADTVNKATCLTIILGASETTMLTLTWAISLLLNNSHVLKKAQEELTAQVGNDRHVDESDINNLVYLQAIVKEVMRLYPAGPLSGPRESIEDAMVAGYRIPAGTQLIVNLWKIQRDPSIWTDPLEFRPERFLTTHKKVDVWGQHYELIPFGAGRRVCPGVSFALQVVTLTLARLLHGFELKTPNGEPVDMTEGAGLANVKATPLEVLLAPKLPLHLYQP</sequence>
<comment type="caution">
    <text evidence="13">The sequence shown here is derived from an EMBL/GenBank/DDBJ whole genome shotgun (WGS) entry which is preliminary data.</text>
</comment>
<dbReference type="PANTHER" id="PTHR47947">
    <property type="entry name" value="CYTOCHROME P450 82C3-RELATED"/>
    <property type="match status" value="1"/>
</dbReference>
<keyword evidence="11" id="KW-0503">Monooxygenase</keyword>
<dbReference type="GO" id="GO:0044550">
    <property type="term" value="P:secondary metabolite biosynthetic process"/>
    <property type="evidence" value="ECO:0007669"/>
    <property type="project" value="UniProtKB-ARBA"/>
</dbReference>
<evidence type="ECO:0000256" key="11">
    <source>
        <dbReference type="RuleBase" id="RU000461"/>
    </source>
</evidence>
<evidence type="ECO:0000256" key="6">
    <source>
        <dbReference type="ARBA" id="ARBA00022989"/>
    </source>
</evidence>
<dbReference type="PRINTS" id="PR00463">
    <property type="entry name" value="EP450I"/>
</dbReference>
<keyword evidence="8 10" id="KW-0408">Iron</keyword>
<comment type="similarity">
    <text evidence="11">Belongs to the cytochrome P450 family.</text>
</comment>
<dbReference type="GO" id="GO:0016020">
    <property type="term" value="C:membrane"/>
    <property type="evidence" value="ECO:0007669"/>
    <property type="project" value="UniProtKB-SubCell"/>
</dbReference>
<feature type="binding site" description="axial binding residue" evidence="10">
    <location>
        <position position="486"/>
    </location>
    <ligand>
        <name>heme</name>
        <dbReference type="ChEBI" id="CHEBI:30413"/>
    </ligand>
    <ligandPart>
        <name>Fe</name>
        <dbReference type="ChEBI" id="CHEBI:18248"/>
    </ligandPart>
</feature>
<accession>A0AAP0PAL9</accession>
<evidence type="ECO:0000256" key="9">
    <source>
        <dbReference type="ARBA" id="ARBA00023136"/>
    </source>
</evidence>
<dbReference type="PANTHER" id="PTHR47947:SF26">
    <property type="entry name" value="CYTOCHROME P450"/>
    <property type="match status" value="1"/>
</dbReference>
<dbReference type="AlphaFoldDB" id="A0AAP0PAL9"/>
<evidence type="ECO:0000256" key="8">
    <source>
        <dbReference type="ARBA" id="ARBA00023004"/>
    </source>
</evidence>
<evidence type="ECO:0000256" key="5">
    <source>
        <dbReference type="ARBA" id="ARBA00022723"/>
    </source>
</evidence>
<keyword evidence="14" id="KW-1185">Reference proteome</keyword>
<dbReference type="InterPro" id="IPR017972">
    <property type="entry name" value="Cyt_P450_CS"/>
</dbReference>
<keyword evidence="4 12" id="KW-0812">Transmembrane</keyword>
<dbReference type="GO" id="GO:0016705">
    <property type="term" value="F:oxidoreductase activity, acting on paired donors, with incorporation or reduction of molecular oxygen"/>
    <property type="evidence" value="ECO:0007669"/>
    <property type="project" value="InterPro"/>
</dbReference>
<keyword evidence="3 10" id="KW-0349">Heme</keyword>
<evidence type="ECO:0000256" key="3">
    <source>
        <dbReference type="ARBA" id="ARBA00022617"/>
    </source>
</evidence>
<proteinExistence type="inferred from homology"/>
<keyword evidence="9 12" id="KW-0472">Membrane</keyword>
<keyword evidence="5 10" id="KW-0479">Metal-binding</keyword>